<evidence type="ECO:0008006" key="4">
    <source>
        <dbReference type="Google" id="ProtNLM"/>
    </source>
</evidence>
<feature type="compositionally biased region" description="Basic and acidic residues" evidence="1">
    <location>
        <begin position="113"/>
        <end position="126"/>
    </location>
</feature>
<organism evidence="2 3">
    <name type="scientific">Prorocentrum cordatum</name>
    <dbReference type="NCBI Taxonomy" id="2364126"/>
    <lineage>
        <taxon>Eukaryota</taxon>
        <taxon>Sar</taxon>
        <taxon>Alveolata</taxon>
        <taxon>Dinophyceae</taxon>
        <taxon>Prorocentrales</taxon>
        <taxon>Prorocentraceae</taxon>
        <taxon>Prorocentrum</taxon>
    </lineage>
</organism>
<evidence type="ECO:0000313" key="2">
    <source>
        <dbReference type="EMBL" id="CAK0800385.1"/>
    </source>
</evidence>
<evidence type="ECO:0000313" key="3">
    <source>
        <dbReference type="Proteomes" id="UP001189429"/>
    </source>
</evidence>
<accession>A0ABN9Q4I8</accession>
<reference evidence="2" key="1">
    <citation type="submission" date="2023-10" db="EMBL/GenBank/DDBJ databases">
        <authorList>
            <person name="Chen Y."/>
            <person name="Shah S."/>
            <person name="Dougan E. K."/>
            <person name="Thang M."/>
            <person name="Chan C."/>
        </authorList>
    </citation>
    <scope>NUCLEOTIDE SEQUENCE [LARGE SCALE GENOMIC DNA]</scope>
</reference>
<protein>
    <recommendedName>
        <fullName evidence="4">SREBP regulating gene protein</fullName>
    </recommendedName>
</protein>
<feature type="region of interest" description="Disordered" evidence="1">
    <location>
        <begin position="90"/>
        <end position="136"/>
    </location>
</feature>
<name>A0ABN9Q4I8_9DINO</name>
<proteinExistence type="predicted"/>
<comment type="caution">
    <text evidence="2">The sequence shown here is derived from an EMBL/GenBank/DDBJ whole genome shotgun (WGS) entry which is preliminary data.</text>
</comment>
<dbReference type="EMBL" id="CAUYUJ010002348">
    <property type="protein sequence ID" value="CAK0800385.1"/>
    <property type="molecule type" value="Genomic_DNA"/>
</dbReference>
<keyword evidence="3" id="KW-1185">Reference proteome</keyword>
<evidence type="ECO:0000256" key="1">
    <source>
        <dbReference type="SAM" id="MobiDB-lite"/>
    </source>
</evidence>
<gene>
    <name evidence="2" type="ORF">PCOR1329_LOCUS8549</name>
</gene>
<sequence length="153" mass="16058">MARRTQEVVLELSAGRHALTSAIARAGETCTSAIARAGETCYAAFGALGCCSLECKCASDTECITCCQGVEAVNEVHELPDVAVGWAVPGRAGRDRLPSGNSSQGTEGSLDGSRPRAASDPRDRTQRQMRARALGQEAGLPEAVVASLVRRQR</sequence>
<dbReference type="Proteomes" id="UP001189429">
    <property type="component" value="Unassembled WGS sequence"/>
</dbReference>